<evidence type="ECO:0000313" key="2">
    <source>
        <dbReference type="WBParaSite" id="PgE048_g003_t03"/>
    </source>
</evidence>
<proteinExistence type="predicted"/>
<dbReference type="WBParaSite" id="PgE048_g003_t03">
    <property type="protein sequence ID" value="PgE048_g003_t03"/>
    <property type="gene ID" value="PgE048_g003"/>
</dbReference>
<dbReference type="Proteomes" id="UP000887569">
    <property type="component" value="Unplaced"/>
</dbReference>
<sequence>MLVVRGIVPPRGICIFPPPPSRTQYTSVQLPWSAPGVLQLSLMQRSSLSSTLSAVPIVHHQPVGFHIHQNLINETSSSKLSSSSLRWLCKYEKVPVAPSHSLRKVSKAHCR</sequence>
<keyword evidence="1" id="KW-1185">Reference proteome</keyword>
<dbReference type="AlphaFoldDB" id="A0A915A3L4"/>
<name>A0A915A3L4_PARUN</name>
<protein>
    <submittedName>
        <fullName evidence="2">Uncharacterized protein</fullName>
    </submittedName>
</protein>
<evidence type="ECO:0000313" key="1">
    <source>
        <dbReference type="Proteomes" id="UP000887569"/>
    </source>
</evidence>
<accession>A0A915A3L4</accession>
<organism evidence="1 2">
    <name type="scientific">Parascaris univalens</name>
    <name type="common">Nematode worm</name>
    <dbReference type="NCBI Taxonomy" id="6257"/>
    <lineage>
        <taxon>Eukaryota</taxon>
        <taxon>Metazoa</taxon>
        <taxon>Ecdysozoa</taxon>
        <taxon>Nematoda</taxon>
        <taxon>Chromadorea</taxon>
        <taxon>Rhabditida</taxon>
        <taxon>Spirurina</taxon>
        <taxon>Ascaridomorpha</taxon>
        <taxon>Ascaridoidea</taxon>
        <taxon>Ascarididae</taxon>
        <taxon>Parascaris</taxon>
    </lineage>
</organism>
<reference evidence="2" key="1">
    <citation type="submission" date="2022-11" db="UniProtKB">
        <authorList>
            <consortium name="WormBaseParasite"/>
        </authorList>
    </citation>
    <scope>IDENTIFICATION</scope>
</reference>